<comment type="caution">
    <text evidence="2">The sequence shown here is derived from an EMBL/GenBank/DDBJ whole genome shotgun (WGS) entry which is preliminary data.</text>
</comment>
<accession>A0AAV5FYN4</accession>
<evidence type="ECO:0000256" key="1">
    <source>
        <dbReference type="SAM" id="MobiDB-lite"/>
    </source>
</evidence>
<evidence type="ECO:0000313" key="3">
    <source>
        <dbReference type="Proteomes" id="UP001054889"/>
    </source>
</evidence>
<dbReference type="Proteomes" id="UP001054889">
    <property type="component" value="Unassembled WGS sequence"/>
</dbReference>
<gene>
    <name evidence="2" type="primary">gb29138</name>
    <name evidence="2" type="ORF">PR202_gb29138</name>
</gene>
<protein>
    <submittedName>
        <fullName evidence="2">Uncharacterized protein</fullName>
    </submittedName>
</protein>
<dbReference type="EMBL" id="BQKI01000099">
    <property type="protein sequence ID" value="GJN39981.1"/>
    <property type="molecule type" value="Genomic_DNA"/>
</dbReference>
<dbReference type="AlphaFoldDB" id="A0AAV5FYN4"/>
<feature type="region of interest" description="Disordered" evidence="1">
    <location>
        <begin position="81"/>
        <end position="105"/>
    </location>
</feature>
<organism evidence="2 3">
    <name type="scientific">Eleusine coracana subsp. coracana</name>
    <dbReference type="NCBI Taxonomy" id="191504"/>
    <lineage>
        <taxon>Eukaryota</taxon>
        <taxon>Viridiplantae</taxon>
        <taxon>Streptophyta</taxon>
        <taxon>Embryophyta</taxon>
        <taxon>Tracheophyta</taxon>
        <taxon>Spermatophyta</taxon>
        <taxon>Magnoliopsida</taxon>
        <taxon>Liliopsida</taxon>
        <taxon>Poales</taxon>
        <taxon>Poaceae</taxon>
        <taxon>PACMAD clade</taxon>
        <taxon>Chloridoideae</taxon>
        <taxon>Cynodonteae</taxon>
        <taxon>Eleusininae</taxon>
        <taxon>Eleusine</taxon>
    </lineage>
</organism>
<reference evidence="2" key="2">
    <citation type="submission" date="2021-12" db="EMBL/GenBank/DDBJ databases">
        <title>Resequencing data analysis of finger millet.</title>
        <authorList>
            <person name="Hatakeyama M."/>
            <person name="Aluri S."/>
            <person name="Balachadran M.T."/>
            <person name="Sivarajan S.R."/>
            <person name="Poveda L."/>
            <person name="Shimizu-Inatsugi R."/>
            <person name="Schlapbach R."/>
            <person name="Sreeman S.M."/>
            <person name="Shimizu K.K."/>
        </authorList>
    </citation>
    <scope>NUCLEOTIDE SEQUENCE</scope>
</reference>
<name>A0AAV5FYN4_ELECO</name>
<keyword evidence="3" id="KW-1185">Reference proteome</keyword>
<evidence type="ECO:0000313" key="2">
    <source>
        <dbReference type="EMBL" id="GJN39981.1"/>
    </source>
</evidence>
<proteinExistence type="predicted"/>
<reference evidence="2" key="1">
    <citation type="journal article" date="2018" name="DNA Res.">
        <title>Multiple hybrid de novo genome assembly of finger millet, an orphan allotetraploid crop.</title>
        <authorList>
            <person name="Hatakeyama M."/>
            <person name="Aluri S."/>
            <person name="Balachadran M.T."/>
            <person name="Sivarajan S.R."/>
            <person name="Patrignani A."/>
            <person name="Gruter S."/>
            <person name="Poveda L."/>
            <person name="Shimizu-Inatsugi R."/>
            <person name="Baeten J."/>
            <person name="Francoijs K.J."/>
            <person name="Nataraja K.N."/>
            <person name="Reddy Y.A.N."/>
            <person name="Phadnis S."/>
            <person name="Ravikumar R.L."/>
            <person name="Schlapbach R."/>
            <person name="Sreeman S.M."/>
            <person name="Shimizu K.K."/>
        </authorList>
    </citation>
    <scope>NUCLEOTIDE SEQUENCE</scope>
</reference>
<sequence length="164" mass="17617">MANGNSAPLRPFPVLPRRAISFLCHESSRRRLSPWRSQRPHPGVAATAASPSSLFDEVLPSEAASLISLCGFGPHRWSLPGGGKNLSRSSTPGGGQNPQPPLLPGFGFQSGARSLQEHAYDGFCSLRSTGRHSMVSSGFHSLLFPSSKMSFTIVCPLFDVRLED</sequence>